<reference evidence="1 2" key="1">
    <citation type="submission" date="2015-12" db="EMBL/GenBank/DDBJ databases">
        <title>Genome sequence of Aneurinibacillus soli.</title>
        <authorList>
            <person name="Lee J.S."/>
            <person name="Lee K.C."/>
            <person name="Kim K.K."/>
            <person name="Lee B.W."/>
        </authorList>
    </citation>
    <scope>NUCLEOTIDE SEQUENCE [LARGE SCALE GENOMIC DNA]</scope>
    <source>
        <strain evidence="1 2">CB4</strain>
    </source>
</reference>
<dbReference type="AlphaFoldDB" id="A0A0U4WE56"/>
<accession>A0A0U4WE56</accession>
<proteinExistence type="predicted"/>
<sequence length="67" mass="7777">MGRSLWIGVALLAVAMGMMRRKRRSRTWQMLGYGRRLMRSMDVAGMTNMSARYLKRAGRRAIRAMAR</sequence>
<organism evidence="1 2">
    <name type="scientific">Aneurinibacillus soli</name>
    <dbReference type="NCBI Taxonomy" id="1500254"/>
    <lineage>
        <taxon>Bacteria</taxon>
        <taxon>Bacillati</taxon>
        <taxon>Bacillota</taxon>
        <taxon>Bacilli</taxon>
        <taxon>Bacillales</taxon>
        <taxon>Paenibacillaceae</taxon>
        <taxon>Aneurinibacillus group</taxon>
        <taxon>Aneurinibacillus</taxon>
    </lineage>
</organism>
<dbReference type="Proteomes" id="UP000217696">
    <property type="component" value="Chromosome"/>
</dbReference>
<keyword evidence="2" id="KW-1185">Reference proteome</keyword>
<evidence type="ECO:0000313" key="2">
    <source>
        <dbReference type="Proteomes" id="UP000217696"/>
    </source>
</evidence>
<protein>
    <submittedName>
        <fullName evidence="1">Uncharacterized protein</fullName>
    </submittedName>
</protein>
<name>A0A0U4WE56_9BACL</name>
<dbReference type="RefSeq" id="WP_096464085.1">
    <property type="nucleotide sequence ID" value="NZ_AP017312.1"/>
</dbReference>
<dbReference type="EMBL" id="AP017312">
    <property type="protein sequence ID" value="BAU27051.1"/>
    <property type="molecule type" value="Genomic_DNA"/>
</dbReference>
<dbReference type="KEGG" id="asoc:CB4_01220"/>
<dbReference type="OrthoDB" id="2680520at2"/>
<gene>
    <name evidence="1" type="ORF">CB4_01220</name>
</gene>
<evidence type="ECO:0000313" key="1">
    <source>
        <dbReference type="EMBL" id="BAU27051.1"/>
    </source>
</evidence>